<dbReference type="Proteomes" id="UP000292702">
    <property type="component" value="Unassembled WGS sequence"/>
</dbReference>
<proteinExistence type="predicted"/>
<dbReference type="EMBL" id="RWJN01000055">
    <property type="protein sequence ID" value="TCD68849.1"/>
    <property type="molecule type" value="Genomic_DNA"/>
</dbReference>
<feature type="coiled-coil region" evidence="1">
    <location>
        <begin position="282"/>
        <end position="409"/>
    </location>
</feature>
<dbReference type="AlphaFoldDB" id="A0A4R0RTE2"/>
<organism evidence="3 4">
    <name type="scientific">Steccherinum ochraceum</name>
    <dbReference type="NCBI Taxonomy" id="92696"/>
    <lineage>
        <taxon>Eukaryota</taxon>
        <taxon>Fungi</taxon>
        <taxon>Dikarya</taxon>
        <taxon>Basidiomycota</taxon>
        <taxon>Agaricomycotina</taxon>
        <taxon>Agaricomycetes</taxon>
        <taxon>Polyporales</taxon>
        <taxon>Steccherinaceae</taxon>
        <taxon>Steccherinum</taxon>
    </lineage>
</organism>
<gene>
    <name evidence="3" type="ORF">EIP91_009563</name>
</gene>
<dbReference type="STRING" id="92696.A0A4R0RTE2"/>
<evidence type="ECO:0000313" key="4">
    <source>
        <dbReference type="Proteomes" id="UP000292702"/>
    </source>
</evidence>
<feature type="compositionally biased region" description="Basic and acidic residues" evidence="2">
    <location>
        <begin position="1"/>
        <end position="16"/>
    </location>
</feature>
<keyword evidence="4" id="KW-1185">Reference proteome</keyword>
<dbReference type="OrthoDB" id="2749714at2759"/>
<evidence type="ECO:0000256" key="1">
    <source>
        <dbReference type="SAM" id="Coils"/>
    </source>
</evidence>
<evidence type="ECO:0000256" key="2">
    <source>
        <dbReference type="SAM" id="MobiDB-lite"/>
    </source>
</evidence>
<feature type="region of interest" description="Disordered" evidence="2">
    <location>
        <begin position="198"/>
        <end position="260"/>
    </location>
</feature>
<protein>
    <submittedName>
        <fullName evidence="3">Uncharacterized protein</fullName>
    </submittedName>
</protein>
<keyword evidence="1" id="KW-0175">Coiled coil</keyword>
<name>A0A4R0RTE2_9APHY</name>
<sequence>MADAQTRRPPEKDSPKLDTTSPNLPAPRVPLSGRLVPYDSEEARSSSPEVDQLDDTPPSSPHPHIDFESAMGDENGVQVEVKEEFKEWSTRLQLLNRYMQISSKAADAEKQVKEHTALFRSVRPTAEQLQSHNKNKAKHERIRAGMVRMLNSAVAEFAQSGLWHLAADDASLNSHLVQKFEEMKGMIDNLKAATLSLHAQAKSKKRSPLPPPPRLRRSRSGTASSMDLDSDEEGSVSHPKKRRRISREASESTGRDEDAIEDLLNDADESLTERFTSMESKLDAVENLANGLQSDLSQELKQELEDEVKVLKTSAEKRAEELESQVTAMTPVKAEVAGLDRDVRGLTNEVVEQIHRNNALEQENTRLKAELAQSNRMMEEIAASRRDLVERSRQDIEALTAQVALLVSQRASSAPATSAGLSPELLQQITQLMQGNDILPDMKQRIRQEVLHPALDEHRNQTAEQIQQHQTAFKTVVMSKVENMNGVVQMVCKWADKVKMDVDPGLLLPPSEASSAAPSV</sequence>
<evidence type="ECO:0000313" key="3">
    <source>
        <dbReference type="EMBL" id="TCD68849.1"/>
    </source>
</evidence>
<feature type="compositionally biased region" description="Basic and acidic residues" evidence="2">
    <location>
        <begin position="246"/>
        <end position="257"/>
    </location>
</feature>
<comment type="caution">
    <text evidence="3">The sequence shown here is derived from an EMBL/GenBank/DDBJ whole genome shotgun (WGS) entry which is preliminary data.</text>
</comment>
<feature type="region of interest" description="Disordered" evidence="2">
    <location>
        <begin position="1"/>
        <end position="72"/>
    </location>
</feature>
<accession>A0A4R0RTE2</accession>
<reference evidence="3 4" key="1">
    <citation type="submission" date="2018-11" db="EMBL/GenBank/DDBJ databases">
        <title>Genome assembly of Steccherinum ochraceum LE-BIN_3174, the white-rot fungus of the Steccherinaceae family (The Residual Polyporoid clade, Polyporales, Basidiomycota).</title>
        <authorList>
            <person name="Fedorova T.V."/>
            <person name="Glazunova O.A."/>
            <person name="Landesman E.O."/>
            <person name="Moiseenko K.V."/>
            <person name="Psurtseva N.V."/>
            <person name="Savinova O.S."/>
            <person name="Shakhova N.V."/>
            <person name="Tyazhelova T.V."/>
            <person name="Vasina D.V."/>
        </authorList>
    </citation>
    <scope>NUCLEOTIDE SEQUENCE [LARGE SCALE GENOMIC DNA]</scope>
    <source>
        <strain evidence="3 4">LE-BIN_3174</strain>
    </source>
</reference>